<comment type="subcellular location">
    <subcellularLocation>
        <location evidence="1">Cell outer membrane</location>
    </subcellularLocation>
</comment>
<keyword evidence="2 4" id="KW-0472">Membrane</keyword>
<dbReference type="PANTHER" id="PTHR30329:SF21">
    <property type="entry name" value="LIPOPROTEIN YIAD-RELATED"/>
    <property type="match status" value="1"/>
</dbReference>
<evidence type="ECO:0000259" key="5">
    <source>
        <dbReference type="PROSITE" id="PS51123"/>
    </source>
</evidence>
<dbReference type="RefSeq" id="WP_038050533.1">
    <property type="nucleotide sequence ID" value="NZ_JMFG01000040.1"/>
</dbReference>
<dbReference type="InterPro" id="IPR050330">
    <property type="entry name" value="Bact_OuterMem_StrucFunc"/>
</dbReference>
<dbReference type="Gene3D" id="3.30.1330.60">
    <property type="entry name" value="OmpA-like domain"/>
    <property type="match status" value="1"/>
</dbReference>
<dbReference type="PRINTS" id="PR01021">
    <property type="entry name" value="OMPADOMAIN"/>
</dbReference>
<dbReference type="CDD" id="cd07185">
    <property type="entry name" value="OmpA_C-like"/>
    <property type="match status" value="1"/>
</dbReference>
<dbReference type="SUPFAM" id="SSF103088">
    <property type="entry name" value="OmpA-like"/>
    <property type="match status" value="1"/>
</dbReference>
<keyword evidence="7" id="KW-1185">Reference proteome</keyword>
<dbReference type="GO" id="GO:0009279">
    <property type="term" value="C:cell outer membrane"/>
    <property type="evidence" value="ECO:0007669"/>
    <property type="project" value="UniProtKB-SubCell"/>
</dbReference>
<evidence type="ECO:0000313" key="6">
    <source>
        <dbReference type="EMBL" id="KDA52876.1"/>
    </source>
</evidence>
<evidence type="ECO:0000256" key="2">
    <source>
        <dbReference type="ARBA" id="ARBA00023136"/>
    </source>
</evidence>
<evidence type="ECO:0000313" key="7">
    <source>
        <dbReference type="Proteomes" id="UP000027284"/>
    </source>
</evidence>
<evidence type="ECO:0000256" key="3">
    <source>
        <dbReference type="ARBA" id="ARBA00023237"/>
    </source>
</evidence>
<protein>
    <recommendedName>
        <fullName evidence="5">OmpA-like domain-containing protein</fullName>
    </recommendedName>
</protein>
<dbReference type="Pfam" id="PF00691">
    <property type="entry name" value="OmpA"/>
    <property type="match status" value="1"/>
</dbReference>
<dbReference type="Proteomes" id="UP000027284">
    <property type="component" value="Unassembled WGS sequence"/>
</dbReference>
<proteinExistence type="predicted"/>
<evidence type="ECO:0000256" key="1">
    <source>
        <dbReference type="ARBA" id="ARBA00004442"/>
    </source>
</evidence>
<dbReference type="EMBL" id="JMFG01000040">
    <property type="protein sequence ID" value="KDA52876.1"/>
    <property type="molecule type" value="Genomic_DNA"/>
</dbReference>
<dbReference type="InterPro" id="IPR006665">
    <property type="entry name" value="OmpA-like"/>
</dbReference>
<dbReference type="InterPro" id="IPR006664">
    <property type="entry name" value="OMP_bac"/>
</dbReference>
<name>A0A062XXS1_9BACT</name>
<feature type="domain" description="OmpA-like" evidence="5">
    <location>
        <begin position="95"/>
        <end position="212"/>
    </location>
</feature>
<dbReference type="STRING" id="1312852.EG19_09250"/>
<dbReference type="PROSITE" id="PS51123">
    <property type="entry name" value="OMPA_2"/>
    <property type="match status" value="1"/>
</dbReference>
<organism evidence="6 7">
    <name type="scientific">Thermoanaerobaculum aquaticum</name>
    <dbReference type="NCBI Taxonomy" id="1312852"/>
    <lineage>
        <taxon>Bacteria</taxon>
        <taxon>Pseudomonadati</taxon>
        <taxon>Acidobacteriota</taxon>
        <taxon>Thermoanaerobaculia</taxon>
        <taxon>Thermoanaerobaculales</taxon>
        <taxon>Thermoanaerobaculaceae</taxon>
        <taxon>Thermoanaerobaculum</taxon>
    </lineage>
</organism>
<comment type="caution">
    <text evidence="6">The sequence shown here is derived from an EMBL/GenBank/DDBJ whole genome shotgun (WGS) entry which is preliminary data.</text>
</comment>
<dbReference type="AlphaFoldDB" id="A0A062XXS1"/>
<dbReference type="PROSITE" id="PS01068">
    <property type="entry name" value="OMPA_1"/>
    <property type="match status" value="1"/>
</dbReference>
<dbReference type="OrthoDB" id="5525824at2"/>
<reference evidence="6 7" key="1">
    <citation type="submission" date="2014-04" db="EMBL/GenBank/DDBJ databases">
        <title>The Genome Sequence of Thermoanaerobaculum aquaticum MP-01, The First Cultivated Group 23 Acidobacterium.</title>
        <authorList>
            <person name="Stamps B.W."/>
            <person name="Losey N.A."/>
            <person name="Lawson P.A."/>
            <person name="Stevenson B.S."/>
        </authorList>
    </citation>
    <scope>NUCLEOTIDE SEQUENCE [LARGE SCALE GENOMIC DNA]</scope>
    <source>
        <strain evidence="6 7">MP-01</strain>
    </source>
</reference>
<accession>A0A062XXS1</accession>
<dbReference type="InterPro" id="IPR036737">
    <property type="entry name" value="OmpA-like_sf"/>
</dbReference>
<keyword evidence="3" id="KW-0998">Cell outer membrane</keyword>
<dbReference type="InterPro" id="IPR006690">
    <property type="entry name" value="OMPA-like_CS"/>
</dbReference>
<gene>
    <name evidence="6" type="ORF">EG19_09250</name>
</gene>
<dbReference type="PANTHER" id="PTHR30329">
    <property type="entry name" value="STATOR ELEMENT OF FLAGELLAR MOTOR COMPLEX"/>
    <property type="match status" value="1"/>
</dbReference>
<evidence type="ECO:0000256" key="4">
    <source>
        <dbReference type="PROSITE-ProRule" id="PRU00473"/>
    </source>
</evidence>
<dbReference type="PROSITE" id="PS51257">
    <property type="entry name" value="PROKAR_LIPOPROTEIN"/>
    <property type="match status" value="1"/>
</dbReference>
<sequence>MKRTWVVLVVVVGVALWGTGCATKEYVQEQVAQAQKVTEAKISEVQKQVEATQMDVANLKKSDAEQNAKIAQLSDTAKEALARAEEAGKLAKGKFLFEVTLSDDAVHFGFNKSDLSAEAKAALDAFAQKVKAENKNVYIEVQGHTDSIGSEKYNLELGQARADAVVRYLNMQHGLPLHRMNAISYGEYKPVADNKTAEGRAKNRRVTLVVLE</sequence>